<evidence type="ECO:0000256" key="1">
    <source>
        <dbReference type="ARBA" id="ARBA00012528"/>
    </source>
</evidence>
<evidence type="ECO:0000313" key="6">
    <source>
        <dbReference type="Proteomes" id="UP001213664"/>
    </source>
</evidence>
<dbReference type="PANTHER" id="PTHR45138:SF9">
    <property type="entry name" value="DIGUANYLATE CYCLASE DGCM-RELATED"/>
    <property type="match status" value="1"/>
</dbReference>
<dbReference type="InterPro" id="IPR050469">
    <property type="entry name" value="Diguanylate_Cyclase"/>
</dbReference>
<feature type="coiled-coil region" evidence="3">
    <location>
        <begin position="146"/>
        <end position="180"/>
    </location>
</feature>
<evidence type="ECO:0000256" key="3">
    <source>
        <dbReference type="SAM" id="Coils"/>
    </source>
</evidence>
<dbReference type="SMART" id="SM00267">
    <property type="entry name" value="GGDEF"/>
    <property type="match status" value="1"/>
</dbReference>
<dbReference type="AlphaFoldDB" id="A0AAJ5WX32"/>
<dbReference type="InterPro" id="IPR029787">
    <property type="entry name" value="Nucleotide_cyclase"/>
</dbReference>
<gene>
    <name evidence="5" type="ORF">P0Y50_11140</name>
</gene>
<dbReference type="EMBL" id="CP119326">
    <property type="protein sequence ID" value="WEK39099.1"/>
    <property type="molecule type" value="Genomic_DNA"/>
</dbReference>
<keyword evidence="3" id="KW-0175">Coiled coil</keyword>
<dbReference type="FunFam" id="3.30.70.270:FF:000001">
    <property type="entry name" value="Diguanylate cyclase domain protein"/>
    <property type="match status" value="1"/>
</dbReference>
<evidence type="ECO:0000256" key="2">
    <source>
        <dbReference type="ARBA" id="ARBA00034247"/>
    </source>
</evidence>
<dbReference type="NCBIfam" id="TIGR00254">
    <property type="entry name" value="GGDEF"/>
    <property type="match status" value="1"/>
</dbReference>
<dbReference type="Gene3D" id="3.30.70.270">
    <property type="match status" value="1"/>
</dbReference>
<dbReference type="GO" id="GO:0005886">
    <property type="term" value="C:plasma membrane"/>
    <property type="evidence" value="ECO:0007669"/>
    <property type="project" value="TreeGrafter"/>
</dbReference>
<dbReference type="EC" id="2.7.7.65" evidence="1"/>
<dbReference type="GO" id="GO:0043709">
    <property type="term" value="P:cell adhesion involved in single-species biofilm formation"/>
    <property type="evidence" value="ECO:0007669"/>
    <property type="project" value="TreeGrafter"/>
</dbReference>
<dbReference type="Pfam" id="PF00990">
    <property type="entry name" value="GGDEF"/>
    <property type="match status" value="1"/>
</dbReference>
<proteinExistence type="predicted"/>
<dbReference type="CDD" id="cd01949">
    <property type="entry name" value="GGDEF"/>
    <property type="match status" value="1"/>
</dbReference>
<reference evidence="5" key="1">
    <citation type="submission" date="2023-03" db="EMBL/GenBank/DDBJ databases">
        <title>Andean soil-derived lignocellulolytic bacterial consortium as a source of novel taxa and putative plastic-active enzymes.</title>
        <authorList>
            <person name="Diaz-Garcia L."/>
            <person name="Chuvochina M."/>
            <person name="Feuerriegel G."/>
            <person name="Bunk B."/>
            <person name="Sproer C."/>
            <person name="Streit W.R."/>
            <person name="Rodriguez L.M."/>
            <person name="Overmann J."/>
            <person name="Jimenez D.J."/>
        </authorList>
    </citation>
    <scope>NUCLEOTIDE SEQUENCE</scope>
    <source>
        <strain evidence="5">MAG 833</strain>
    </source>
</reference>
<dbReference type="InterPro" id="IPR043128">
    <property type="entry name" value="Rev_trsase/Diguanyl_cyclase"/>
</dbReference>
<dbReference type="GO" id="GO:0052621">
    <property type="term" value="F:diguanylate cyclase activity"/>
    <property type="evidence" value="ECO:0007669"/>
    <property type="project" value="UniProtKB-EC"/>
</dbReference>
<dbReference type="PANTHER" id="PTHR45138">
    <property type="entry name" value="REGULATORY COMPONENTS OF SENSORY TRANSDUCTION SYSTEM"/>
    <property type="match status" value="1"/>
</dbReference>
<organism evidence="5 6">
    <name type="scientific">Candidatus Brevundimonas colombiensis</name>
    <dbReference type="NCBI Taxonomy" id="3121376"/>
    <lineage>
        <taxon>Bacteria</taxon>
        <taxon>Pseudomonadati</taxon>
        <taxon>Pseudomonadota</taxon>
        <taxon>Alphaproteobacteria</taxon>
        <taxon>Caulobacterales</taxon>
        <taxon>Caulobacteraceae</taxon>
        <taxon>Brevundimonas</taxon>
    </lineage>
</organism>
<dbReference type="InterPro" id="IPR000160">
    <property type="entry name" value="GGDEF_dom"/>
</dbReference>
<sequence>MSKQVETALRGPQAYALARNVIAEMEKACVWPTPLNFELWLHYISDPDGALAREIRLLLEQSVAISDKTSEMLAAEFLPRGRLPDQIRDVGAVLDRELASVANAIAMAHKTQADYGETLADASHTMENAEDPSALKSLVGGLSTATKRVRRETAILEKRLEKSNKEVIRLRESLEQVRRDAMTDALTNLANRKAFDERLEAACAPDDGAPLALAILDIDHFKRFNDTWGHQTGDQVLRYVSTVLSNICGNHRFAARFGGEEFAIIFPGENAGVVMAALESIRSDVASRALRRRSTNDDLGSVTVSAGFAQRRKGETAASLLERADAALYDSKRKGRNCITAAQATEPATRQVA</sequence>
<evidence type="ECO:0000313" key="5">
    <source>
        <dbReference type="EMBL" id="WEK39099.1"/>
    </source>
</evidence>
<comment type="catalytic activity">
    <reaction evidence="2">
        <text>2 GTP = 3',3'-c-di-GMP + 2 diphosphate</text>
        <dbReference type="Rhea" id="RHEA:24898"/>
        <dbReference type="ChEBI" id="CHEBI:33019"/>
        <dbReference type="ChEBI" id="CHEBI:37565"/>
        <dbReference type="ChEBI" id="CHEBI:58805"/>
        <dbReference type="EC" id="2.7.7.65"/>
    </reaction>
</comment>
<evidence type="ECO:0000259" key="4">
    <source>
        <dbReference type="PROSITE" id="PS50887"/>
    </source>
</evidence>
<dbReference type="Proteomes" id="UP001213664">
    <property type="component" value="Chromosome"/>
</dbReference>
<dbReference type="SUPFAM" id="SSF55073">
    <property type="entry name" value="Nucleotide cyclase"/>
    <property type="match status" value="1"/>
</dbReference>
<name>A0AAJ5WX32_9CAUL</name>
<feature type="domain" description="GGDEF" evidence="4">
    <location>
        <begin position="209"/>
        <end position="344"/>
    </location>
</feature>
<accession>A0AAJ5WX32</accession>
<dbReference type="PROSITE" id="PS50887">
    <property type="entry name" value="GGDEF"/>
    <property type="match status" value="1"/>
</dbReference>
<protein>
    <recommendedName>
        <fullName evidence="1">diguanylate cyclase</fullName>
        <ecNumber evidence="1">2.7.7.65</ecNumber>
    </recommendedName>
</protein>
<dbReference type="GO" id="GO:1902201">
    <property type="term" value="P:negative regulation of bacterial-type flagellum-dependent cell motility"/>
    <property type="evidence" value="ECO:0007669"/>
    <property type="project" value="TreeGrafter"/>
</dbReference>